<dbReference type="InterPro" id="IPR049012">
    <property type="entry name" value="Mutator_transp_dom"/>
</dbReference>
<keyword evidence="4" id="KW-1185">Reference proteome</keyword>
<name>A0A9D4RHU3_DREPO</name>
<evidence type="ECO:0000259" key="2">
    <source>
        <dbReference type="Pfam" id="PF20700"/>
    </source>
</evidence>
<sequence>MFSRGCTEMSRDKKGRFSTRSMSQHDSKYVNLDHGYSSTSDNVPQSVNEPWKIGRRLVEWEVVKAIVGHRLCGVCSWWRRNKPGQKVRPHRCVRNHTGSARAMEATSGVKGVKELSEQGTPVEYLEGDGDNTLISKLKSDLNVTMKKRFDKNHVVKNFTKSLY</sequence>
<reference evidence="3" key="2">
    <citation type="submission" date="2020-11" db="EMBL/GenBank/DDBJ databases">
        <authorList>
            <person name="McCartney M.A."/>
            <person name="Auch B."/>
            <person name="Kono T."/>
            <person name="Mallez S."/>
            <person name="Becker A."/>
            <person name="Gohl D.M."/>
            <person name="Silverstein K.A.T."/>
            <person name="Koren S."/>
            <person name="Bechman K.B."/>
            <person name="Herman A."/>
            <person name="Abrahante J.E."/>
            <person name="Garbe J."/>
        </authorList>
    </citation>
    <scope>NUCLEOTIDE SEQUENCE</scope>
    <source>
        <strain evidence="3">Duluth1</strain>
        <tissue evidence="3">Whole animal</tissue>
    </source>
</reference>
<proteinExistence type="predicted"/>
<organism evidence="3 4">
    <name type="scientific">Dreissena polymorpha</name>
    <name type="common">Zebra mussel</name>
    <name type="synonym">Mytilus polymorpha</name>
    <dbReference type="NCBI Taxonomy" id="45954"/>
    <lineage>
        <taxon>Eukaryota</taxon>
        <taxon>Metazoa</taxon>
        <taxon>Spiralia</taxon>
        <taxon>Lophotrochozoa</taxon>
        <taxon>Mollusca</taxon>
        <taxon>Bivalvia</taxon>
        <taxon>Autobranchia</taxon>
        <taxon>Heteroconchia</taxon>
        <taxon>Euheterodonta</taxon>
        <taxon>Imparidentia</taxon>
        <taxon>Neoheterodontei</taxon>
        <taxon>Myida</taxon>
        <taxon>Dreissenoidea</taxon>
        <taxon>Dreissenidae</taxon>
        <taxon>Dreissena</taxon>
    </lineage>
</organism>
<dbReference type="EMBL" id="JAIWYP010000002">
    <property type="protein sequence ID" value="KAH3868078.1"/>
    <property type="molecule type" value="Genomic_DNA"/>
</dbReference>
<feature type="domain" description="Mutator-like transposase" evidence="2">
    <location>
        <begin position="29"/>
        <end position="163"/>
    </location>
</feature>
<gene>
    <name evidence="3" type="ORF">DPMN_031215</name>
</gene>
<comment type="caution">
    <text evidence="3">The sequence shown here is derived from an EMBL/GenBank/DDBJ whole genome shotgun (WGS) entry which is preliminary data.</text>
</comment>
<accession>A0A9D4RHU3</accession>
<feature type="region of interest" description="Disordered" evidence="1">
    <location>
        <begin position="1"/>
        <end position="25"/>
    </location>
</feature>
<protein>
    <recommendedName>
        <fullName evidence="2">Mutator-like transposase domain-containing protein</fullName>
    </recommendedName>
</protein>
<dbReference type="AlphaFoldDB" id="A0A9D4RHU3"/>
<evidence type="ECO:0000313" key="3">
    <source>
        <dbReference type="EMBL" id="KAH3868078.1"/>
    </source>
</evidence>
<evidence type="ECO:0000256" key="1">
    <source>
        <dbReference type="SAM" id="MobiDB-lite"/>
    </source>
</evidence>
<dbReference type="Proteomes" id="UP000828390">
    <property type="component" value="Unassembled WGS sequence"/>
</dbReference>
<evidence type="ECO:0000313" key="4">
    <source>
        <dbReference type="Proteomes" id="UP000828390"/>
    </source>
</evidence>
<dbReference type="Pfam" id="PF20700">
    <property type="entry name" value="Mutator"/>
    <property type="match status" value="1"/>
</dbReference>
<reference evidence="3" key="1">
    <citation type="journal article" date="2019" name="bioRxiv">
        <title>The Genome of the Zebra Mussel, Dreissena polymorpha: A Resource for Invasive Species Research.</title>
        <authorList>
            <person name="McCartney M.A."/>
            <person name="Auch B."/>
            <person name="Kono T."/>
            <person name="Mallez S."/>
            <person name="Zhang Y."/>
            <person name="Obille A."/>
            <person name="Becker A."/>
            <person name="Abrahante J.E."/>
            <person name="Garbe J."/>
            <person name="Badalamenti J.P."/>
            <person name="Herman A."/>
            <person name="Mangelson H."/>
            <person name="Liachko I."/>
            <person name="Sullivan S."/>
            <person name="Sone E.D."/>
            <person name="Koren S."/>
            <person name="Silverstein K.A.T."/>
            <person name="Beckman K.B."/>
            <person name="Gohl D.M."/>
        </authorList>
    </citation>
    <scope>NUCLEOTIDE SEQUENCE</scope>
    <source>
        <strain evidence="3">Duluth1</strain>
        <tissue evidence="3">Whole animal</tissue>
    </source>
</reference>